<dbReference type="InterPro" id="IPR051464">
    <property type="entry name" value="Peptidase_M42_aminopept"/>
</dbReference>
<organism evidence="1">
    <name type="scientific">marine metagenome</name>
    <dbReference type="NCBI Taxonomy" id="408172"/>
    <lineage>
        <taxon>unclassified sequences</taxon>
        <taxon>metagenomes</taxon>
        <taxon>ecological metagenomes</taxon>
    </lineage>
</organism>
<feature type="non-terminal residue" evidence="1">
    <location>
        <position position="80"/>
    </location>
</feature>
<reference evidence="1" key="1">
    <citation type="submission" date="2018-05" db="EMBL/GenBank/DDBJ databases">
        <authorList>
            <person name="Lanie J.A."/>
            <person name="Ng W.-L."/>
            <person name="Kazmierczak K.M."/>
            <person name="Andrzejewski T.M."/>
            <person name="Davidsen T.M."/>
            <person name="Wayne K.J."/>
            <person name="Tettelin H."/>
            <person name="Glass J.I."/>
            <person name="Rusch D."/>
            <person name="Podicherti R."/>
            <person name="Tsui H.-C.T."/>
            <person name="Winkler M.E."/>
        </authorList>
    </citation>
    <scope>NUCLEOTIDE SEQUENCE</scope>
</reference>
<gene>
    <name evidence="1" type="ORF">METZ01_LOCUS370227</name>
</gene>
<dbReference type="PANTHER" id="PTHR32481:SF20">
    <property type="entry name" value="AMINOPEPTIDASE YSDC"/>
    <property type="match status" value="1"/>
</dbReference>
<dbReference type="EMBL" id="UINC01134067">
    <property type="protein sequence ID" value="SVD17373.1"/>
    <property type="molecule type" value="Genomic_DNA"/>
</dbReference>
<accession>A0A382T5V7</accession>
<dbReference type="PANTHER" id="PTHR32481">
    <property type="entry name" value="AMINOPEPTIDASE"/>
    <property type="match status" value="1"/>
</dbReference>
<dbReference type="SUPFAM" id="SSF53187">
    <property type="entry name" value="Zn-dependent exopeptidases"/>
    <property type="match status" value="1"/>
</dbReference>
<proteinExistence type="predicted"/>
<evidence type="ECO:0000313" key="1">
    <source>
        <dbReference type="EMBL" id="SVD17373.1"/>
    </source>
</evidence>
<name>A0A382T5V7_9ZZZZ</name>
<evidence type="ECO:0008006" key="2">
    <source>
        <dbReference type="Google" id="ProtNLM"/>
    </source>
</evidence>
<dbReference type="Gene3D" id="3.40.630.10">
    <property type="entry name" value="Zn peptidases"/>
    <property type="match status" value="1"/>
</dbReference>
<dbReference type="AlphaFoldDB" id="A0A382T5V7"/>
<sequence length="80" mass="8670">MFEAMTKPTIFLENLLDAPGPSGFELRAAEVWRQEAETFADEVSTDVAGNTSAKINPDGSPCVMMAGHIDEIGFQVTHID</sequence>
<protein>
    <recommendedName>
        <fullName evidence="2">Endoglucanase</fullName>
    </recommendedName>
</protein>